<keyword evidence="2" id="KW-1185">Reference proteome</keyword>
<sequence length="1664" mass="186093">MANQKLQQQLKDLGSKLDALPSTKDSLVKLLKHGSTCLSELEQSPPKPILESMQTFIHAVVKPELLKHQDREVKLLVATCICEITRITAPEPPYTDDILKDIFDLIVSTFSGLSDTTSPFFGRRVVILETLARYKSCLVMLDLDCYDLINEMFTTFLSIAREEHPESVLTSMQTIMVLLLEESEDVPEDLLMILLSKLGPHKKDVTAAARRLAMNVIEHCAGKLEPGLRQFLISSMSGDSRSPKFQVDHYEVIYDIYRCAPQMLSGVVPYLTGELLTDQLDTRLKAVKLVGDLFALPGSPIPETFQPIFLEFLKRLTDRIIEVRMSVLEHIKVCLLSDPVRSEAPQIIASLGERLLDYDENVRKQVVAVVCDVACHALASIPVETVKLVAERLRDTSLLVKKYTMERLGEIYKSYCLNSSNGSMKSDAYDWIPGKILRCFYDKDFRSDTVESILCLSLFPSEFSARDKVKNWVRSFTLFDKVEVKALEKILEQKQRLQQEMQKYLSLRQTHEETDTGEIQKKVAFCFRLMSRCFTDPAKAEENFQILDQLKDANIWKILNTLLDPNTTSLQASNSRDDLLRILGEKHRLYEFLNLLSLKCSNLLFSKELVKEIIAEAEMQKSSENAQLVVSCMSILVILARFCPLLLSGIEEQLIRILDDDNEIMKEGVLHVLAKAGTAIREQLGVSSRSLDLMLERICLEGSRRQAKYAVHALASVTKDDGLMSLSVLYKRLVDMLQEKSHLPAVLQSLGCIAQTAMPVFETRESEIEEFIRKNILECSTASVDQGKDLWDERSELCSLKIFGVKTLVKSYLPVKDAHLRVGIDELIGTLKSILSFGEISRDIKSSSLDKAHLRLAAAKAVLRLSKHWDHRIPIDVFYLTLGISEASYPQVKIHFLQKVHQYIKDRLLDPRYSCAFLYDLGSQPQLSEEDKHNLIDIIQMCLQGKARQHAAQSDQNSFALYPENVLPCLVHALAHHPSFPNLDECKDVKAYEPIYRQLHLFLSLLMQGNEDGKSDISVSKDKESACAIMSIFRSIKCSEDNFDSTKSKNSYAVCDLGLSIAKHLAPKDVNLQDSSTPVPLPVTLYKLREKIEGNDKPVDEFLTWLADETVLAHFQSLKLEANGSVTPEVADDDIMKDSETDGSEMPLGKIIKRLKAKGAKARREVKAESLPSGEKNETDLDILKMVRDINSDNVGGSSKFEASNGHEYVLKGSKIDHKLQKRKSVLDGSSNVPVPKRRRSSSTLGPKLSSPKVTSKKKLPSESIESGGEFNSGSEGTPVHEGMSEPAESDLLVSCIRKKSSSSSKQKGKRSANKGNKARRLGNDNQKKSKRTTEADNSPSINDSNLKKRKRKSLVGLAECTSKDNETPTTELIGCRIKVWWPMDKRFYEGVVKSFDTEKKKHVVLYDDGDVEVLRLAKERWELIDKSRKSEKRSKASKSSRSKEELKADQKKKSSDVSPKKKKAIDMPPARGRRTPKKNIKQVQKEASPDQASAESGGSPDSPDLHLAKSPSDGVHSEEELTLSEGKDSSSREGSGNHGGSDSEGKDDDNAENASNASDKAQENKCDSESDVKDVTNNAHESDKEEVSSSDDKLQPDDTKGESEEEADGLDKSDSQGYEADDADSEHKEPHMSASGDRSPSGSADTEIPDDEPLSKWRRRVGK</sequence>
<evidence type="ECO:0000313" key="1">
    <source>
        <dbReference type="EMBL" id="KAI5671270.1"/>
    </source>
</evidence>
<proteinExistence type="predicted"/>
<comment type="caution">
    <text evidence="1">The sequence shown here is derived from an EMBL/GenBank/DDBJ whole genome shotgun (WGS) entry which is preliminary data.</text>
</comment>
<dbReference type="Proteomes" id="UP001060085">
    <property type="component" value="Linkage Group LG03"/>
</dbReference>
<gene>
    <name evidence="1" type="ORF">M9H77_11634</name>
</gene>
<name>A0ACC0BF25_CATRO</name>
<dbReference type="EMBL" id="CM044703">
    <property type="protein sequence ID" value="KAI5671270.1"/>
    <property type="molecule type" value="Genomic_DNA"/>
</dbReference>
<evidence type="ECO:0000313" key="2">
    <source>
        <dbReference type="Proteomes" id="UP001060085"/>
    </source>
</evidence>
<protein>
    <submittedName>
        <fullName evidence="1">Uncharacterized protein</fullName>
    </submittedName>
</protein>
<reference evidence="2" key="1">
    <citation type="journal article" date="2023" name="Nat. Plants">
        <title>Single-cell RNA sequencing provides a high-resolution roadmap for understanding the multicellular compartmentation of specialized metabolism.</title>
        <authorList>
            <person name="Sun S."/>
            <person name="Shen X."/>
            <person name="Li Y."/>
            <person name="Li Y."/>
            <person name="Wang S."/>
            <person name="Li R."/>
            <person name="Zhang H."/>
            <person name="Shen G."/>
            <person name="Guo B."/>
            <person name="Wei J."/>
            <person name="Xu J."/>
            <person name="St-Pierre B."/>
            <person name="Chen S."/>
            <person name="Sun C."/>
        </authorList>
    </citation>
    <scope>NUCLEOTIDE SEQUENCE [LARGE SCALE GENOMIC DNA]</scope>
</reference>
<organism evidence="1 2">
    <name type="scientific">Catharanthus roseus</name>
    <name type="common">Madagascar periwinkle</name>
    <name type="synonym">Vinca rosea</name>
    <dbReference type="NCBI Taxonomy" id="4058"/>
    <lineage>
        <taxon>Eukaryota</taxon>
        <taxon>Viridiplantae</taxon>
        <taxon>Streptophyta</taxon>
        <taxon>Embryophyta</taxon>
        <taxon>Tracheophyta</taxon>
        <taxon>Spermatophyta</taxon>
        <taxon>Magnoliopsida</taxon>
        <taxon>eudicotyledons</taxon>
        <taxon>Gunneridae</taxon>
        <taxon>Pentapetalae</taxon>
        <taxon>asterids</taxon>
        <taxon>lamiids</taxon>
        <taxon>Gentianales</taxon>
        <taxon>Apocynaceae</taxon>
        <taxon>Rauvolfioideae</taxon>
        <taxon>Vinceae</taxon>
        <taxon>Catharanthinae</taxon>
        <taxon>Catharanthus</taxon>
    </lineage>
</organism>
<accession>A0ACC0BF25</accession>